<dbReference type="Gene3D" id="3.90.1720.10">
    <property type="entry name" value="endopeptidase domain like (from Nostoc punctiforme)"/>
    <property type="match status" value="1"/>
</dbReference>
<reference evidence="3" key="1">
    <citation type="submission" date="2019-11" db="EMBL/GenBank/DDBJ databases">
        <authorList>
            <person name="Liu Y."/>
            <person name="Hou J."/>
            <person name="Li T.-Q."/>
            <person name="Guan C.-H."/>
            <person name="Wu X."/>
            <person name="Wu H.-Z."/>
            <person name="Ling F."/>
            <person name="Zhang R."/>
            <person name="Shi X.-G."/>
            <person name="Ren J.-P."/>
            <person name="Chen E.-F."/>
            <person name="Sun J.-M."/>
        </authorList>
    </citation>
    <scope>NUCLEOTIDE SEQUENCE</scope>
    <source>
        <strain evidence="3">Adult_tree_wgs_1</strain>
        <tissue evidence="3">Leaves</tissue>
    </source>
</reference>
<dbReference type="OrthoDB" id="421951at2759"/>
<protein>
    <recommendedName>
        <fullName evidence="2">LRAT domain-containing protein</fullName>
    </recommendedName>
</protein>
<dbReference type="PROSITE" id="PS51934">
    <property type="entry name" value="LRAT"/>
    <property type="match status" value="1"/>
</dbReference>
<dbReference type="PANTHER" id="PTHR46137">
    <property type="entry name" value="OS05G0310600 PROTEIN"/>
    <property type="match status" value="1"/>
</dbReference>
<feature type="domain" description="LRAT" evidence="2">
    <location>
        <begin position="119"/>
        <end position="279"/>
    </location>
</feature>
<keyword evidence="4" id="KW-1185">Reference proteome</keyword>
<dbReference type="Pfam" id="PF04970">
    <property type="entry name" value="LRAT"/>
    <property type="match status" value="1"/>
</dbReference>
<dbReference type="EMBL" id="WJXA01000007">
    <property type="protein sequence ID" value="KAF7139419.1"/>
    <property type="molecule type" value="Genomic_DNA"/>
</dbReference>
<evidence type="ECO:0000259" key="2">
    <source>
        <dbReference type="PROSITE" id="PS51934"/>
    </source>
</evidence>
<gene>
    <name evidence="3" type="ORF">RHSIM_Rhsim07G0078600</name>
</gene>
<organism evidence="3 4">
    <name type="scientific">Rhododendron simsii</name>
    <name type="common">Sims's rhododendron</name>
    <dbReference type="NCBI Taxonomy" id="118357"/>
    <lineage>
        <taxon>Eukaryota</taxon>
        <taxon>Viridiplantae</taxon>
        <taxon>Streptophyta</taxon>
        <taxon>Embryophyta</taxon>
        <taxon>Tracheophyta</taxon>
        <taxon>Spermatophyta</taxon>
        <taxon>Magnoliopsida</taxon>
        <taxon>eudicotyledons</taxon>
        <taxon>Gunneridae</taxon>
        <taxon>Pentapetalae</taxon>
        <taxon>asterids</taxon>
        <taxon>Ericales</taxon>
        <taxon>Ericaceae</taxon>
        <taxon>Ericoideae</taxon>
        <taxon>Rhodoreae</taxon>
        <taxon>Rhododendron</taxon>
    </lineage>
</organism>
<dbReference type="PANTHER" id="PTHR46137:SF2">
    <property type="entry name" value="OS09G0526800 PROTEIN"/>
    <property type="match status" value="1"/>
</dbReference>
<feature type="region of interest" description="Disordered" evidence="1">
    <location>
        <begin position="357"/>
        <end position="381"/>
    </location>
</feature>
<evidence type="ECO:0000256" key="1">
    <source>
        <dbReference type="SAM" id="MobiDB-lite"/>
    </source>
</evidence>
<proteinExistence type="predicted"/>
<evidence type="ECO:0000313" key="3">
    <source>
        <dbReference type="EMBL" id="KAF7139419.1"/>
    </source>
</evidence>
<dbReference type="AlphaFoldDB" id="A0A834GSK5"/>
<comment type="caution">
    <text evidence="3">The sequence shown here is derived from an EMBL/GenBank/DDBJ whole genome shotgun (WGS) entry which is preliminary data.</text>
</comment>
<dbReference type="Proteomes" id="UP000626092">
    <property type="component" value="Unassembled WGS sequence"/>
</dbReference>
<dbReference type="InterPro" id="IPR007053">
    <property type="entry name" value="LRAT_dom"/>
</dbReference>
<accession>A0A834GSK5</accession>
<name>A0A834GSK5_RHOSS</name>
<sequence>MATKVSWCSWLSRQSNTLKVSGSNPGEAITCSACFALFAPPMVYAHYIHTYESIHFSVNRIQKGERGGNGSTFPQSGKKRDRSRRPYLHLESCVCLLSSRAPPANHQRDVNIGNRKLLTRSGVTSHTIHLGIYVGGSKVVHFTREPNPGASAVSFLSSSDPTSDPFSSISCSSSGVPSTCSDFPDCGFRKPGSGVVLSCLDCFLGGGSLYRFEYGVTPSAFLTKLRGGTCTTAECDPQKAVIYRAMFLLHNGFGHYNVFKNNCEDFSIYCKTGLSILDKTALGRSGQAVCGISFPLAAVLSSPVKLLFSGPVGMGAAMAGMYCMSRYASDMGVRTDTIKIPVEDMALFFGWEGPNEEFPEENDGPERQNRFAGNDNPPAKRQKCLLM</sequence>
<evidence type="ECO:0000313" key="4">
    <source>
        <dbReference type="Proteomes" id="UP000626092"/>
    </source>
</evidence>